<dbReference type="SMART" id="SM01299">
    <property type="entry name" value="PIP49_N"/>
    <property type="match status" value="1"/>
</dbReference>
<feature type="transmembrane region" description="Helical" evidence="9">
    <location>
        <begin position="12"/>
        <end position="33"/>
    </location>
</feature>
<keyword evidence="3 9" id="KW-0812">Transmembrane</keyword>
<dbReference type="GO" id="GO:0005789">
    <property type="term" value="C:endoplasmic reticulum membrane"/>
    <property type="evidence" value="ECO:0007669"/>
    <property type="project" value="UniProtKB-SubCell"/>
</dbReference>
<proteinExistence type="inferred from homology"/>
<dbReference type="InterPro" id="IPR022049">
    <property type="entry name" value="FAM69_kinase_dom"/>
</dbReference>
<dbReference type="CTD" id="2768997"/>
<reference evidence="12" key="1">
    <citation type="submission" date="2025-08" db="UniProtKB">
        <authorList>
            <consortium name="RefSeq"/>
        </authorList>
    </citation>
    <scope>IDENTIFICATION</scope>
    <source>
        <tissue evidence="12">Gonads</tissue>
    </source>
</reference>
<dbReference type="AlphaFoldDB" id="A0A6J2Y9Y4"/>
<evidence type="ECO:0000256" key="3">
    <source>
        <dbReference type="ARBA" id="ARBA00022692"/>
    </source>
</evidence>
<evidence type="ECO:0000259" key="10">
    <source>
        <dbReference type="SMART" id="SM01299"/>
    </source>
</evidence>
<keyword evidence="12" id="KW-0808">Transferase</keyword>
<evidence type="ECO:0000256" key="1">
    <source>
        <dbReference type="ARBA" id="ARBA00004648"/>
    </source>
</evidence>
<dbReference type="FunCoup" id="A0A6J2Y9Y4">
    <property type="interactions" value="6"/>
</dbReference>
<evidence type="ECO:0000256" key="9">
    <source>
        <dbReference type="SAM" id="Phobius"/>
    </source>
</evidence>
<keyword evidence="6 9" id="KW-1133">Transmembrane helix</keyword>
<protein>
    <submittedName>
        <fullName evidence="12">Divergent protein kinase domain 1C</fullName>
    </submittedName>
</protein>
<dbReference type="InParanoid" id="A0A6J2Y9Y4"/>
<gene>
    <name evidence="12" type="primary">LOC115885800</name>
</gene>
<dbReference type="Pfam" id="PF14875">
    <property type="entry name" value="PIP49_N"/>
    <property type="match status" value="1"/>
</dbReference>
<dbReference type="InterPro" id="IPR029244">
    <property type="entry name" value="FAM69_N"/>
</dbReference>
<dbReference type="OrthoDB" id="8543887at2759"/>
<comment type="subcellular location">
    <subcellularLocation>
        <location evidence="1">Endoplasmic reticulum membrane</location>
        <topology evidence="1">Single-pass type II membrane protein</topology>
    </subcellularLocation>
</comment>
<dbReference type="RefSeq" id="XP_030760683.1">
    <property type="nucleotide sequence ID" value="XM_030904823.1"/>
</dbReference>
<keyword evidence="12" id="KW-0418">Kinase</keyword>
<sequence>MLLTRRLPGLLYTYRYTVYSVGVIVATLLYFLFRWNLLCVNLQAWQHVKRMCHLYEEGMAIGSLCAPLCISKDIHSLTCHSFQAAKEAVFSAEWYNIRLVFKSVSRDIQALHWYDNGVLRYPTEKEFLSSIRTIVKRKLNLTLAYDTAVRLSRLKPSYEEKDLTKRQQEMDSLWYLLQDNEYLLSTIFTDKDIFPQLIGTCGSYFAVEYLEPVPSLSSYLSLNDNKEEWGQRLRFAVQILDLLEDLDTGFREPFHLCNVKFNHFGYVKNKKKLKFIDLDEVYPRSIINNYFMEIESCQSDEDCEYMDCRSVCDQTTGQCRGTVTNNNLQIVCEKIFLGWGMSNTILVPGLLMSQHTSSELAPILRRCANPTGGDGKLRTMPDREVKKRLYTLLNEIEQSVNSDFFL</sequence>
<dbReference type="PANTHER" id="PTHR21093">
    <property type="entry name" value="DIVERGENT PROTEIN KINASE DOMAIN 1C-RELATED"/>
    <property type="match status" value="1"/>
</dbReference>
<evidence type="ECO:0000256" key="6">
    <source>
        <dbReference type="ARBA" id="ARBA00022989"/>
    </source>
</evidence>
<feature type="domain" description="FAM69 N-terminal" evidence="10">
    <location>
        <begin position="5"/>
        <end position="154"/>
    </location>
</feature>
<keyword evidence="8" id="KW-1015">Disulfide bond</keyword>
<organism evidence="11 12">
    <name type="scientific">Sitophilus oryzae</name>
    <name type="common">Rice weevil</name>
    <name type="synonym">Curculio oryzae</name>
    <dbReference type="NCBI Taxonomy" id="7048"/>
    <lineage>
        <taxon>Eukaryota</taxon>
        <taxon>Metazoa</taxon>
        <taxon>Ecdysozoa</taxon>
        <taxon>Arthropoda</taxon>
        <taxon>Hexapoda</taxon>
        <taxon>Insecta</taxon>
        <taxon>Pterygota</taxon>
        <taxon>Neoptera</taxon>
        <taxon>Endopterygota</taxon>
        <taxon>Coleoptera</taxon>
        <taxon>Polyphaga</taxon>
        <taxon>Cucujiformia</taxon>
        <taxon>Curculionidae</taxon>
        <taxon>Dryophthorinae</taxon>
        <taxon>Sitophilus</taxon>
    </lineage>
</organism>
<keyword evidence="5" id="KW-0735">Signal-anchor</keyword>
<evidence type="ECO:0000313" key="11">
    <source>
        <dbReference type="Proteomes" id="UP000504635"/>
    </source>
</evidence>
<evidence type="ECO:0000256" key="7">
    <source>
        <dbReference type="ARBA" id="ARBA00023136"/>
    </source>
</evidence>
<evidence type="ECO:0000256" key="4">
    <source>
        <dbReference type="ARBA" id="ARBA00022824"/>
    </source>
</evidence>
<accession>A0A6J2Y9Y4</accession>
<keyword evidence="7 9" id="KW-0472">Membrane</keyword>
<dbReference type="GO" id="GO:0016301">
    <property type="term" value="F:kinase activity"/>
    <property type="evidence" value="ECO:0007669"/>
    <property type="project" value="UniProtKB-KW"/>
</dbReference>
<dbReference type="Proteomes" id="UP000504635">
    <property type="component" value="Unplaced"/>
</dbReference>
<dbReference type="KEGG" id="soy:115885800"/>
<dbReference type="Pfam" id="PF12260">
    <property type="entry name" value="PIP49_C"/>
    <property type="match status" value="1"/>
</dbReference>
<evidence type="ECO:0000256" key="2">
    <source>
        <dbReference type="ARBA" id="ARBA00006338"/>
    </source>
</evidence>
<evidence type="ECO:0000313" key="12">
    <source>
        <dbReference type="RefSeq" id="XP_030760683.1"/>
    </source>
</evidence>
<comment type="similarity">
    <text evidence="2">Belongs to the DIPK family.</text>
</comment>
<evidence type="ECO:0000256" key="5">
    <source>
        <dbReference type="ARBA" id="ARBA00022968"/>
    </source>
</evidence>
<keyword evidence="4" id="KW-0256">Endoplasmic reticulum</keyword>
<keyword evidence="11" id="KW-1185">Reference proteome</keyword>
<name>A0A6J2Y9Y4_SITOR</name>
<evidence type="ECO:0000256" key="8">
    <source>
        <dbReference type="ARBA" id="ARBA00023157"/>
    </source>
</evidence>
<dbReference type="GeneID" id="115885800"/>
<dbReference type="PANTHER" id="PTHR21093:SF2">
    <property type="entry name" value="DIVERGENT PROTEIN KINASE DOMAIN 1C"/>
    <property type="match status" value="1"/>
</dbReference>